<feature type="compositionally biased region" description="Basic residues" evidence="3">
    <location>
        <begin position="542"/>
        <end position="557"/>
    </location>
</feature>
<keyword evidence="4" id="KW-0732">Signal</keyword>
<dbReference type="InterPro" id="IPR002213">
    <property type="entry name" value="UDP_glucos_trans"/>
</dbReference>
<feature type="signal peptide" evidence="4">
    <location>
        <begin position="1"/>
        <end position="25"/>
    </location>
</feature>
<organism evidence="5 6">
    <name type="scientific">Setaria viridis</name>
    <name type="common">Green bristlegrass</name>
    <name type="synonym">Setaria italica subsp. viridis</name>
    <dbReference type="NCBI Taxonomy" id="4556"/>
    <lineage>
        <taxon>Eukaryota</taxon>
        <taxon>Viridiplantae</taxon>
        <taxon>Streptophyta</taxon>
        <taxon>Embryophyta</taxon>
        <taxon>Tracheophyta</taxon>
        <taxon>Spermatophyta</taxon>
        <taxon>Magnoliopsida</taxon>
        <taxon>Liliopsida</taxon>
        <taxon>Poales</taxon>
        <taxon>Poaceae</taxon>
        <taxon>PACMAD clade</taxon>
        <taxon>Panicoideae</taxon>
        <taxon>Panicodae</taxon>
        <taxon>Paniceae</taxon>
        <taxon>Cenchrinae</taxon>
        <taxon>Setaria</taxon>
    </lineage>
</organism>
<dbReference type="CDD" id="cd03784">
    <property type="entry name" value="GT1_Gtf-like"/>
    <property type="match status" value="1"/>
</dbReference>
<feature type="compositionally biased region" description="Pro residues" evidence="3">
    <location>
        <begin position="472"/>
        <end position="483"/>
    </location>
</feature>
<evidence type="ECO:0000256" key="2">
    <source>
        <dbReference type="ARBA" id="ARBA00022679"/>
    </source>
</evidence>
<sequence>MKKTIVLYPSLLVSHFVPMLQLVDALLEEGYAAMVALIGATLEEDAALAIAVDRVVSSKPSVNFDTLPRIQNPPSVNNDVDMLLGYFELLRLYNKHLGEFLSSLPPRSIHAVLVDSFSNMVLDITKEPRIPAYSFFTTNASNIAISLQLPWIRAEGQPSFKDLGDTTLNLHDVPPMLASHFIEARGPRDKMYKAMTNSDIKADGILVNTFASLEARAVGALKDPQFLRESRFMMPPVYCIRPLVGSAANSTKEKHKCLAGLDEQPEHRVVFLCFGSVEVANHSEEQLKEIMVGLERSGHRFLWVVQAHLGDNPEKAFGVQANPDLHTLLPEGFLERTKGHGLVVEKWAPQVDMLHHKAAGAFVTHRGWNSVLEGIMPLYMEQKMNKVFMVEEAGIGVEMEFVKAKEVEAKRLATRPLSLAHHAPCRSPRACWPPTPHAARPALAGPQPSADRRSPPLLGMPSHALCTLCSSPPEPDPTTPPTAPLHHAIGRESRPPLMSPIVARPFPPAIKGPRPAVPRHHLTLTSQLAAPYFPYATVPARRRKANHRRLPVHRRHPSPMTIRPSSTDRGVLEEEHEDEFYHKPEPEDQHRKQELPEGFEDGKSNLTL</sequence>
<evidence type="ECO:0000256" key="1">
    <source>
        <dbReference type="ARBA" id="ARBA00009995"/>
    </source>
</evidence>
<dbReference type="EMBL" id="CM016554">
    <property type="protein sequence ID" value="TKW26248.1"/>
    <property type="molecule type" value="Genomic_DNA"/>
</dbReference>
<dbReference type="Gene3D" id="3.40.50.2000">
    <property type="entry name" value="Glycogen Phosphorylase B"/>
    <property type="match status" value="2"/>
</dbReference>
<accession>A0A4U6VAD6</accession>
<feature type="compositionally biased region" description="Basic and acidic residues" evidence="3">
    <location>
        <begin position="579"/>
        <end position="608"/>
    </location>
</feature>
<reference evidence="5" key="1">
    <citation type="submission" date="2019-03" db="EMBL/GenBank/DDBJ databases">
        <title>WGS assembly of Setaria viridis.</title>
        <authorList>
            <person name="Huang P."/>
            <person name="Jenkins J."/>
            <person name="Grimwood J."/>
            <person name="Barry K."/>
            <person name="Healey A."/>
            <person name="Mamidi S."/>
            <person name="Sreedasyam A."/>
            <person name="Shu S."/>
            <person name="Feldman M."/>
            <person name="Wu J."/>
            <person name="Yu Y."/>
            <person name="Chen C."/>
            <person name="Johnson J."/>
            <person name="Rokhsar D."/>
            <person name="Baxter I."/>
            <person name="Schmutz J."/>
            <person name="Brutnell T."/>
            <person name="Kellogg E."/>
        </authorList>
    </citation>
    <scope>NUCLEOTIDE SEQUENCE [LARGE SCALE GENOMIC DNA]</scope>
</reference>
<dbReference type="PANTHER" id="PTHR48048">
    <property type="entry name" value="GLYCOSYLTRANSFERASE"/>
    <property type="match status" value="1"/>
</dbReference>
<feature type="region of interest" description="Disordered" evidence="3">
    <location>
        <begin position="424"/>
        <end position="456"/>
    </location>
</feature>
<dbReference type="AlphaFoldDB" id="A0A4U6VAD6"/>
<feature type="region of interest" description="Disordered" evidence="3">
    <location>
        <begin position="470"/>
        <end position="495"/>
    </location>
</feature>
<keyword evidence="2" id="KW-0808">Transferase</keyword>
<proteinExistence type="inferred from homology"/>
<evidence type="ECO:0008006" key="7">
    <source>
        <dbReference type="Google" id="ProtNLM"/>
    </source>
</evidence>
<keyword evidence="6" id="KW-1185">Reference proteome</keyword>
<evidence type="ECO:0000313" key="6">
    <source>
        <dbReference type="Proteomes" id="UP000298652"/>
    </source>
</evidence>
<feature type="chain" id="PRO_5020501903" description="UDP-glycosyltransferases domain-containing protein" evidence="4">
    <location>
        <begin position="26"/>
        <end position="608"/>
    </location>
</feature>
<gene>
    <name evidence="5" type="ORF">SEVIR_3G175400v2</name>
</gene>
<name>A0A4U6VAD6_SETVI</name>
<feature type="region of interest" description="Disordered" evidence="3">
    <location>
        <begin position="542"/>
        <end position="608"/>
    </location>
</feature>
<dbReference type="Gramene" id="TKW26248">
    <property type="protein sequence ID" value="TKW26248"/>
    <property type="gene ID" value="SEVIR_3G175400v2"/>
</dbReference>
<dbReference type="PANTHER" id="PTHR48048:SF14">
    <property type="entry name" value="GLYCOSYLTRANSFERASE"/>
    <property type="match status" value="1"/>
</dbReference>
<dbReference type="OMA" id="PPMLASH"/>
<evidence type="ECO:0000256" key="4">
    <source>
        <dbReference type="SAM" id="SignalP"/>
    </source>
</evidence>
<evidence type="ECO:0000256" key="3">
    <source>
        <dbReference type="SAM" id="MobiDB-lite"/>
    </source>
</evidence>
<dbReference type="SUPFAM" id="SSF53756">
    <property type="entry name" value="UDP-Glycosyltransferase/glycogen phosphorylase"/>
    <property type="match status" value="1"/>
</dbReference>
<dbReference type="Proteomes" id="UP000298652">
    <property type="component" value="Chromosome 3"/>
</dbReference>
<protein>
    <recommendedName>
        <fullName evidence="7">UDP-glycosyltransferases domain-containing protein</fullName>
    </recommendedName>
</protein>
<evidence type="ECO:0000313" key="5">
    <source>
        <dbReference type="EMBL" id="TKW26248.1"/>
    </source>
</evidence>
<dbReference type="Pfam" id="PF00201">
    <property type="entry name" value="UDPGT"/>
    <property type="match status" value="1"/>
</dbReference>
<dbReference type="FunFam" id="3.40.50.2000:FF:000056">
    <property type="entry name" value="Glycosyltransferase"/>
    <property type="match status" value="1"/>
</dbReference>
<comment type="similarity">
    <text evidence="1">Belongs to the UDP-glycosyltransferase family.</text>
</comment>
<dbReference type="InterPro" id="IPR050481">
    <property type="entry name" value="UDP-glycosyltransf_plant"/>
</dbReference>
<dbReference type="GO" id="GO:0035251">
    <property type="term" value="F:UDP-glucosyltransferase activity"/>
    <property type="evidence" value="ECO:0007669"/>
    <property type="project" value="InterPro"/>
</dbReference>